<protein>
    <submittedName>
        <fullName evidence="6">Integrase</fullName>
    </submittedName>
</protein>
<dbReference type="InterPro" id="IPR010998">
    <property type="entry name" value="Integrase_recombinase_N"/>
</dbReference>
<evidence type="ECO:0000256" key="4">
    <source>
        <dbReference type="SAM" id="MobiDB-lite"/>
    </source>
</evidence>
<dbReference type="PANTHER" id="PTHR30349:SF41">
    <property type="entry name" value="INTEGRASE_RECOMBINASE PROTEIN MJ0367-RELATED"/>
    <property type="match status" value="1"/>
</dbReference>
<evidence type="ECO:0000256" key="2">
    <source>
        <dbReference type="ARBA" id="ARBA00023125"/>
    </source>
</evidence>
<dbReference type="Gene3D" id="1.10.150.130">
    <property type="match status" value="1"/>
</dbReference>
<dbReference type="InterPro" id="IPR050090">
    <property type="entry name" value="Tyrosine_recombinase_XerCD"/>
</dbReference>
<dbReference type="Proteomes" id="UP000239874">
    <property type="component" value="Unassembled WGS sequence"/>
</dbReference>
<dbReference type="InterPro" id="IPR002104">
    <property type="entry name" value="Integrase_catalytic"/>
</dbReference>
<dbReference type="Pfam" id="PF00589">
    <property type="entry name" value="Phage_integrase"/>
    <property type="match status" value="1"/>
</dbReference>
<dbReference type="PANTHER" id="PTHR30349">
    <property type="entry name" value="PHAGE INTEGRASE-RELATED"/>
    <property type="match status" value="1"/>
</dbReference>
<evidence type="ECO:0000313" key="7">
    <source>
        <dbReference type="Proteomes" id="UP000239874"/>
    </source>
</evidence>
<comment type="caution">
    <text evidence="6">The sequence shown here is derived from an EMBL/GenBank/DDBJ whole genome shotgun (WGS) entry which is preliminary data.</text>
</comment>
<dbReference type="SUPFAM" id="SSF56349">
    <property type="entry name" value="DNA breaking-rejoining enzymes"/>
    <property type="match status" value="1"/>
</dbReference>
<keyword evidence="3" id="KW-0233">DNA recombination</keyword>
<accession>A0A2S6APV1</accession>
<dbReference type="EMBL" id="PSZC01000010">
    <property type="protein sequence ID" value="PPJ37265.1"/>
    <property type="molecule type" value="Genomic_DNA"/>
</dbReference>
<feature type="region of interest" description="Disordered" evidence="4">
    <location>
        <begin position="328"/>
        <end position="349"/>
    </location>
</feature>
<dbReference type="GO" id="GO:0006310">
    <property type="term" value="P:DNA recombination"/>
    <property type="evidence" value="ECO:0007669"/>
    <property type="project" value="UniProtKB-KW"/>
</dbReference>
<dbReference type="InterPro" id="IPR013762">
    <property type="entry name" value="Integrase-like_cat_sf"/>
</dbReference>
<evidence type="ECO:0000256" key="1">
    <source>
        <dbReference type="ARBA" id="ARBA00008857"/>
    </source>
</evidence>
<dbReference type="PROSITE" id="PS51898">
    <property type="entry name" value="TYR_RECOMBINASE"/>
    <property type="match status" value="1"/>
</dbReference>
<dbReference type="Gene3D" id="1.10.443.10">
    <property type="entry name" value="Intergrase catalytic core"/>
    <property type="match status" value="1"/>
</dbReference>
<comment type="similarity">
    <text evidence="1">Belongs to the 'phage' integrase family.</text>
</comment>
<dbReference type="CDD" id="cd00397">
    <property type="entry name" value="DNA_BRE_C"/>
    <property type="match status" value="1"/>
</dbReference>
<name>A0A2S6APV1_9NOCA</name>
<proteinExistence type="inferred from homology"/>
<feature type="domain" description="Tyr recombinase" evidence="5">
    <location>
        <begin position="143"/>
        <end position="326"/>
    </location>
</feature>
<reference evidence="6 7" key="1">
    <citation type="submission" date="2018-02" db="EMBL/GenBank/DDBJ databases">
        <title>8 Nocardia nova and 1 Nocardia cyriacigeorgica strain used for evolution to TMP-SMX.</title>
        <authorList>
            <person name="Mehta H."/>
            <person name="Weng J."/>
            <person name="Shamoo Y."/>
        </authorList>
    </citation>
    <scope>NUCLEOTIDE SEQUENCE [LARGE SCALE GENOMIC DNA]</scope>
    <source>
        <strain evidence="6 7">MDA3139</strain>
    </source>
</reference>
<dbReference type="AlphaFoldDB" id="A0A2S6APV1"/>
<evidence type="ECO:0000313" key="6">
    <source>
        <dbReference type="EMBL" id="PPJ37265.1"/>
    </source>
</evidence>
<sequence length="349" mass="38879">MTTDEIEAARLLLARLGLRAEDLLGDVGPRGDRPTPTFADYTRSLQSACSAGTLRTYLPYWRRIADFWGDRPITEPSPLEIREMIEQCKREAIVRRNSRGGRSAAEHMVGALRAIFGQAQADGYFTMANNPANHIVKPRRLPSNRHALSDDLLADIVRVTKTTGNDPDLDILILRLHIETACRRGGALALRPCDLDARQCLIKLREKGDTVRWQPVSPSLMQALLRHGNRGSDPDAQLLRYRNGKPITGRRYDYIWKRVGEHLPSAATQQVTAHWLRHTTLTWVERHRGYAVARAFAGHNDGGSGNTGTTLTYVRASLHEIAEALTAMTGEPHPLVDRSSPNTRPPLAA</sequence>
<evidence type="ECO:0000256" key="3">
    <source>
        <dbReference type="ARBA" id="ARBA00023172"/>
    </source>
</evidence>
<dbReference type="OrthoDB" id="864726at2"/>
<evidence type="ECO:0000259" key="5">
    <source>
        <dbReference type="PROSITE" id="PS51898"/>
    </source>
</evidence>
<dbReference type="RefSeq" id="WP_104379197.1">
    <property type="nucleotide sequence ID" value="NZ_PSZC01000010.1"/>
</dbReference>
<dbReference type="GO" id="GO:0003677">
    <property type="term" value="F:DNA binding"/>
    <property type="evidence" value="ECO:0007669"/>
    <property type="project" value="UniProtKB-KW"/>
</dbReference>
<dbReference type="InterPro" id="IPR011010">
    <property type="entry name" value="DNA_brk_join_enz"/>
</dbReference>
<keyword evidence="2" id="KW-0238">DNA-binding</keyword>
<dbReference type="GO" id="GO:0015074">
    <property type="term" value="P:DNA integration"/>
    <property type="evidence" value="ECO:0007669"/>
    <property type="project" value="InterPro"/>
</dbReference>
<organism evidence="6 7">
    <name type="scientific">Nocardia nova</name>
    <dbReference type="NCBI Taxonomy" id="37330"/>
    <lineage>
        <taxon>Bacteria</taxon>
        <taxon>Bacillati</taxon>
        <taxon>Actinomycetota</taxon>
        <taxon>Actinomycetes</taxon>
        <taxon>Mycobacteriales</taxon>
        <taxon>Nocardiaceae</taxon>
        <taxon>Nocardia</taxon>
    </lineage>
</organism>
<gene>
    <name evidence="6" type="ORF">C5E45_16610</name>
</gene>